<evidence type="ECO:0000313" key="2">
    <source>
        <dbReference type="Proteomes" id="UP000275078"/>
    </source>
</evidence>
<dbReference type="AlphaFoldDB" id="A0A3N4HR42"/>
<sequence>MSRNQTDHSSALSRASDFMNNPENPEFTLSMLTPGLSFVSEAAHNEIISFLSTIPPKRSTDVFYEKNRSKVDMFFLLYSSMCGHDMFNLKSVAADCDPNLVFIFTIGPVVFSIPPPFQQLLEEYLLFYVRKIQPFFARIGHPFLYENGRPSPDLSSDMNTKKDPRVRYVDIAQQLGVVKEHGIVKRWNCGLARPSQFQIAEIAIRKMMEQLEALMELEFEAEGERIITTEFSRICQRTFSFLDGFVFASEFRSERLEALLLRYLNNDEVNMEFVRALDTKHRKVENDESYADSGYLWSGWY</sequence>
<organism evidence="1 2">
    <name type="scientific">Ascobolus immersus RN42</name>
    <dbReference type="NCBI Taxonomy" id="1160509"/>
    <lineage>
        <taxon>Eukaryota</taxon>
        <taxon>Fungi</taxon>
        <taxon>Dikarya</taxon>
        <taxon>Ascomycota</taxon>
        <taxon>Pezizomycotina</taxon>
        <taxon>Pezizomycetes</taxon>
        <taxon>Pezizales</taxon>
        <taxon>Ascobolaceae</taxon>
        <taxon>Ascobolus</taxon>
    </lineage>
</organism>
<name>A0A3N4HR42_ASCIM</name>
<gene>
    <name evidence="1" type="ORF">BJ508DRAFT_365447</name>
</gene>
<reference evidence="1 2" key="1">
    <citation type="journal article" date="2018" name="Nat. Ecol. Evol.">
        <title>Pezizomycetes genomes reveal the molecular basis of ectomycorrhizal truffle lifestyle.</title>
        <authorList>
            <person name="Murat C."/>
            <person name="Payen T."/>
            <person name="Noel B."/>
            <person name="Kuo A."/>
            <person name="Morin E."/>
            <person name="Chen J."/>
            <person name="Kohler A."/>
            <person name="Krizsan K."/>
            <person name="Balestrini R."/>
            <person name="Da Silva C."/>
            <person name="Montanini B."/>
            <person name="Hainaut M."/>
            <person name="Levati E."/>
            <person name="Barry K.W."/>
            <person name="Belfiori B."/>
            <person name="Cichocki N."/>
            <person name="Clum A."/>
            <person name="Dockter R.B."/>
            <person name="Fauchery L."/>
            <person name="Guy J."/>
            <person name="Iotti M."/>
            <person name="Le Tacon F."/>
            <person name="Lindquist E.A."/>
            <person name="Lipzen A."/>
            <person name="Malagnac F."/>
            <person name="Mello A."/>
            <person name="Molinier V."/>
            <person name="Miyauchi S."/>
            <person name="Poulain J."/>
            <person name="Riccioni C."/>
            <person name="Rubini A."/>
            <person name="Sitrit Y."/>
            <person name="Splivallo R."/>
            <person name="Traeger S."/>
            <person name="Wang M."/>
            <person name="Zifcakova L."/>
            <person name="Wipf D."/>
            <person name="Zambonelli A."/>
            <person name="Paolocci F."/>
            <person name="Nowrousian M."/>
            <person name="Ottonello S."/>
            <person name="Baldrian P."/>
            <person name="Spatafora J.W."/>
            <person name="Henrissat B."/>
            <person name="Nagy L.G."/>
            <person name="Aury J.M."/>
            <person name="Wincker P."/>
            <person name="Grigoriev I.V."/>
            <person name="Bonfante P."/>
            <person name="Martin F.M."/>
        </authorList>
    </citation>
    <scope>NUCLEOTIDE SEQUENCE [LARGE SCALE GENOMIC DNA]</scope>
    <source>
        <strain evidence="1 2">RN42</strain>
    </source>
</reference>
<protein>
    <submittedName>
        <fullName evidence="1">Uncharacterized protein</fullName>
    </submittedName>
</protein>
<proteinExistence type="predicted"/>
<dbReference type="EMBL" id="ML119757">
    <property type="protein sequence ID" value="RPA75777.1"/>
    <property type="molecule type" value="Genomic_DNA"/>
</dbReference>
<accession>A0A3N4HR42</accession>
<keyword evidence="2" id="KW-1185">Reference proteome</keyword>
<evidence type="ECO:0000313" key="1">
    <source>
        <dbReference type="EMBL" id="RPA75777.1"/>
    </source>
</evidence>
<dbReference type="Proteomes" id="UP000275078">
    <property type="component" value="Unassembled WGS sequence"/>
</dbReference>